<name>A0A9D3YZ28_DREPO</name>
<dbReference type="AlphaFoldDB" id="A0A9D3YZ28"/>
<dbReference type="Gene3D" id="1.25.10.10">
    <property type="entry name" value="Leucine-rich Repeat Variant"/>
    <property type="match status" value="1"/>
</dbReference>
<proteinExistence type="predicted"/>
<evidence type="ECO:0000313" key="1">
    <source>
        <dbReference type="EMBL" id="KAH3710003.1"/>
    </source>
</evidence>
<reference evidence="1" key="1">
    <citation type="journal article" date="2019" name="bioRxiv">
        <title>The Genome of the Zebra Mussel, Dreissena polymorpha: A Resource for Invasive Species Research.</title>
        <authorList>
            <person name="McCartney M.A."/>
            <person name="Auch B."/>
            <person name="Kono T."/>
            <person name="Mallez S."/>
            <person name="Zhang Y."/>
            <person name="Obille A."/>
            <person name="Becker A."/>
            <person name="Abrahante J.E."/>
            <person name="Garbe J."/>
            <person name="Badalamenti J.P."/>
            <person name="Herman A."/>
            <person name="Mangelson H."/>
            <person name="Liachko I."/>
            <person name="Sullivan S."/>
            <person name="Sone E.D."/>
            <person name="Koren S."/>
            <person name="Silverstein K.A.T."/>
            <person name="Beckman K.B."/>
            <person name="Gohl D.M."/>
        </authorList>
    </citation>
    <scope>NUCLEOTIDE SEQUENCE</scope>
    <source>
        <strain evidence="1">Duluth1</strain>
        <tissue evidence="1">Whole animal</tissue>
    </source>
</reference>
<dbReference type="EMBL" id="JAIWYP010000014">
    <property type="protein sequence ID" value="KAH3710003.1"/>
    <property type="molecule type" value="Genomic_DNA"/>
</dbReference>
<dbReference type="InterPro" id="IPR011989">
    <property type="entry name" value="ARM-like"/>
</dbReference>
<comment type="caution">
    <text evidence="1">The sequence shown here is derived from an EMBL/GenBank/DDBJ whole genome shotgun (WGS) entry which is preliminary data.</text>
</comment>
<dbReference type="PANTHER" id="PTHR46270:SF2">
    <property type="entry name" value="TIR DOMAIN-CONTAINING PROTEIN"/>
    <property type="match status" value="1"/>
</dbReference>
<gene>
    <name evidence="1" type="ORF">DPMN_069469</name>
</gene>
<keyword evidence="2" id="KW-1185">Reference proteome</keyword>
<evidence type="ECO:0000313" key="2">
    <source>
        <dbReference type="Proteomes" id="UP000828390"/>
    </source>
</evidence>
<dbReference type="InterPro" id="IPR016024">
    <property type="entry name" value="ARM-type_fold"/>
</dbReference>
<organism evidence="1 2">
    <name type="scientific">Dreissena polymorpha</name>
    <name type="common">Zebra mussel</name>
    <name type="synonym">Mytilus polymorpha</name>
    <dbReference type="NCBI Taxonomy" id="45954"/>
    <lineage>
        <taxon>Eukaryota</taxon>
        <taxon>Metazoa</taxon>
        <taxon>Spiralia</taxon>
        <taxon>Lophotrochozoa</taxon>
        <taxon>Mollusca</taxon>
        <taxon>Bivalvia</taxon>
        <taxon>Autobranchia</taxon>
        <taxon>Heteroconchia</taxon>
        <taxon>Euheterodonta</taxon>
        <taxon>Imparidentia</taxon>
        <taxon>Neoheterodontei</taxon>
        <taxon>Myida</taxon>
        <taxon>Dreissenoidea</taxon>
        <taxon>Dreissenidae</taxon>
        <taxon>Dreissena</taxon>
    </lineage>
</organism>
<sequence>MGSAPSCGSNVRNIDTHLQRLSSNQKLTEDELNMLTTMLRTKASEAMEIKHKLADDGLYVDSIRKTIALFFINTCSHKFNKVKQRVKFIMEISTILLQTKFINIIRGCLIKLHIRGWVNVDGTVDKSAYDLIRWSMSFVVDLADVSDELSFSLANDKNYMAAIKTILEDKSTQYLQSDISPLSDFDSEIIENCLKVVTNISRWSNCAQLLRNHNFTKVIKPYLNSSDELTSLAVLSALAAIVNESECDIINAALDKVQLLLDVLKHGLDENDRRYRGWSCKECAYTVKTLVRNDANKQLLVELGVLELLVKMGRTGNEEEQCESVNAAWALCFNKDTQQKVAKDESLGLVELLFDLKTSSNSHIRKTCNGALWTLRDVLASSEYQKNRIFECRQDTQIGLTMEYFIYKSATYASLSSNRQSGDPQWMHTGGR</sequence>
<reference evidence="1" key="2">
    <citation type="submission" date="2020-11" db="EMBL/GenBank/DDBJ databases">
        <authorList>
            <person name="McCartney M.A."/>
            <person name="Auch B."/>
            <person name="Kono T."/>
            <person name="Mallez S."/>
            <person name="Becker A."/>
            <person name="Gohl D.M."/>
            <person name="Silverstein K.A.T."/>
            <person name="Koren S."/>
            <person name="Bechman K.B."/>
            <person name="Herman A."/>
            <person name="Abrahante J.E."/>
            <person name="Garbe J."/>
        </authorList>
    </citation>
    <scope>NUCLEOTIDE SEQUENCE</scope>
    <source>
        <strain evidence="1">Duluth1</strain>
        <tissue evidence="1">Whole animal</tissue>
    </source>
</reference>
<dbReference type="PANTHER" id="PTHR46270">
    <property type="entry name" value="ARMADILLO-TYPE FOLD-RELATED"/>
    <property type="match status" value="1"/>
</dbReference>
<accession>A0A9D3YZ28</accession>
<dbReference type="SUPFAM" id="SSF48371">
    <property type="entry name" value="ARM repeat"/>
    <property type="match status" value="1"/>
</dbReference>
<dbReference type="Proteomes" id="UP000828390">
    <property type="component" value="Unassembled WGS sequence"/>
</dbReference>
<protein>
    <submittedName>
        <fullName evidence="1">Uncharacterized protein</fullName>
    </submittedName>
</protein>